<dbReference type="CDD" id="cd02955">
    <property type="entry name" value="SSP411"/>
    <property type="match status" value="1"/>
</dbReference>
<dbReference type="Gene3D" id="1.50.10.10">
    <property type="match status" value="1"/>
</dbReference>
<feature type="domain" description="Spermatogenesis-associated protein 20-like TRX" evidence="1">
    <location>
        <begin position="1"/>
        <end position="160"/>
    </location>
</feature>
<keyword evidence="3" id="KW-1185">Reference proteome</keyword>
<organism evidence="2 3">
    <name type="scientific">Rhodohalobacter barkolensis</name>
    <dbReference type="NCBI Taxonomy" id="2053187"/>
    <lineage>
        <taxon>Bacteria</taxon>
        <taxon>Pseudomonadati</taxon>
        <taxon>Balneolota</taxon>
        <taxon>Balneolia</taxon>
        <taxon>Balneolales</taxon>
        <taxon>Balneolaceae</taxon>
        <taxon>Rhodohalobacter</taxon>
    </lineage>
</organism>
<dbReference type="RefSeq" id="WP_101071169.1">
    <property type="nucleotide sequence ID" value="NZ_PISP01000001.1"/>
</dbReference>
<sequence>MNRLSKEKSPYLLQHAENPVDWFPWSEEAFDKARKENKPVFLSIGYATCHWCHVMAHESFEDDEVARLMNEAFVNIKVDREERPDIDNTYMTVCQMLTGQGGWPLTIIMTPDKEPFFAATYLPKRSMQNRIGMTDLVPQIKNAWQNDRQRIDEAVKRIKEGFSKSLHLGQSNQALPENITEDTFQNLKNRYDPEFGGFGGSPKFPSPHNLLFLADYAHIHEHDEAKEMVGKTLLQMRLGGLWDHIGKGFHRYSTDHEWLLPHFEKMLYDQATLLMAFAEGWKLTGEPLFKETALDIVDYVESQLKSPDGLFYSAEDADSEGEEGKFYVWSREEIDAVLTDEESDLFCKHYNIRSEGNFLDESTRQRTGKNIPHLSHLLTDLEESKLTEIRQKLNQQREKRIRPLLDDKILTDWNGLMIAALAKSGVLLNETELIEKAEKAFKQLLNLCKTEQSLLLHRIKDGEAEIEGMADDYAFLIWGATELCNATFDPGYLSEAVELQKRFTEHFADQKHGGFFYTAEHAEVLLGRQKEIYDGAIPSSNSVAVYNGYKLSRLTGQSEFEHQVEQILTAFSEQISDAPAGYTFAIYAHQVIQQPSNEILITAEKVDEKTNSLLNTAREFAGTGSVILLKTVETSDQLGAVAPFAKSYPIKEKPAVYVCSNFSCRAPVFDMESLKNLLQN</sequence>
<dbReference type="InterPro" id="IPR024705">
    <property type="entry name" value="Ssp411"/>
</dbReference>
<dbReference type="SUPFAM" id="SSF48208">
    <property type="entry name" value="Six-hairpin glycosidases"/>
    <property type="match status" value="1"/>
</dbReference>
<dbReference type="Proteomes" id="UP000233398">
    <property type="component" value="Unassembled WGS sequence"/>
</dbReference>
<accession>A0A2N0VIB1</accession>
<name>A0A2N0VIB1_9BACT</name>
<dbReference type="PANTHER" id="PTHR42899">
    <property type="entry name" value="SPERMATOGENESIS-ASSOCIATED PROTEIN 20"/>
    <property type="match status" value="1"/>
</dbReference>
<dbReference type="Pfam" id="PF03190">
    <property type="entry name" value="Thioredox_DsbH"/>
    <property type="match status" value="1"/>
</dbReference>
<comment type="caution">
    <text evidence="2">The sequence shown here is derived from an EMBL/GenBank/DDBJ whole genome shotgun (WGS) entry which is preliminary data.</text>
</comment>
<dbReference type="Gene3D" id="3.40.30.10">
    <property type="entry name" value="Glutaredoxin"/>
    <property type="match status" value="1"/>
</dbReference>
<proteinExistence type="predicted"/>
<dbReference type="OrthoDB" id="9762614at2"/>
<gene>
    <name evidence="2" type="ORF">CWD77_00130</name>
</gene>
<dbReference type="PANTHER" id="PTHR42899:SF1">
    <property type="entry name" value="SPERMATOGENESIS-ASSOCIATED PROTEIN 20"/>
    <property type="match status" value="1"/>
</dbReference>
<dbReference type="SUPFAM" id="SSF52833">
    <property type="entry name" value="Thioredoxin-like"/>
    <property type="match status" value="1"/>
</dbReference>
<dbReference type="EMBL" id="PISP01000001">
    <property type="protein sequence ID" value="PKD43926.1"/>
    <property type="molecule type" value="Genomic_DNA"/>
</dbReference>
<dbReference type="InterPro" id="IPR004879">
    <property type="entry name" value="Ssp411-like_TRX"/>
</dbReference>
<reference evidence="2 3" key="1">
    <citation type="submission" date="2017-11" db="EMBL/GenBank/DDBJ databases">
        <title>Rhodohalobacter 15182 sp. nov., isolated from a salt lake.</title>
        <authorList>
            <person name="Han S."/>
        </authorList>
    </citation>
    <scope>NUCLEOTIDE SEQUENCE [LARGE SCALE GENOMIC DNA]</scope>
    <source>
        <strain evidence="2 3">15182</strain>
    </source>
</reference>
<dbReference type="InterPro" id="IPR012341">
    <property type="entry name" value="6hp_glycosidase-like_sf"/>
</dbReference>
<evidence type="ECO:0000259" key="1">
    <source>
        <dbReference type="Pfam" id="PF03190"/>
    </source>
</evidence>
<evidence type="ECO:0000313" key="2">
    <source>
        <dbReference type="EMBL" id="PKD43926.1"/>
    </source>
</evidence>
<dbReference type="AlphaFoldDB" id="A0A2N0VIB1"/>
<protein>
    <submittedName>
        <fullName evidence="2">Thioredoxin domain-containing protein</fullName>
    </submittedName>
</protein>
<dbReference type="GO" id="GO:0005975">
    <property type="term" value="P:carbohydrate metabolic process"/>
    <property type="evidence" value="ECO:0007669"/>
    <property type="project" value="InterPro"/>
</dbReference>
<dbReference type="PIRSF" id="PIRSF006402">
    <property type="entry name" value="UCP006402_thioredoxin"/>
    <property type="match status" value="1"/>
</dbReference>
<dbReference type="InterPro" id="IPR036249">
    <property type="entry name" value="Thioredoxin-like_sf"/>
</dbReference>
<evidence type="ECO:0000313" key="3">
    <source>
        <dbReference type="Proteomes" id="UP000233398"/>
    </source>
</evidence>
<dbReference type="InterPro" id="IPR008928">
    <property type="entry name" value="6-hairpin_glycosidase_sf"/>
</dbReference>